<dbReference type="AlphaFoldDB" id="M0A946"/>
<gene>
    <name evidence="2" type="ORF">C483_03095</name>
</gene>
<dbReference type="STRING" id="1227493.C483_03095"/>
<evidence type="ECO:0000256" key="1">
    <source>
        <dbReference type="SAM" id="MobiDB-lite"/>
    </source>
</evidence>
<protein>
    <submittedName>
        <fullName evidence="2">Uncharacterized protein</fullName>
    </submittedName>
</protein>
<reference evidence="2 3" key="1">
    <citation type="journal article" date="2014" name="PLoS Genet.">
        <title>Phylogenetically driven sequencing of extremely halophilic archaea reveals strategies for static and dynamic osmo-response.</title>
        <authorList>
            <person name="Becker E.A."/>
            <person name="Seitzer P.M."/>
            <person name="Tritt A."/>
            <person name="Larsen D."/>
            <person name="Krusor M."/>
            <person name="Yao A.I."/>
            <person name="Wu D."/>
            <person name="Madern D."/>
            <person name="Eisen J.A."/>
            <person name="Darling A.E."/>
            <person name="Facciotti M.T."/>
        </authorList>
    </citation>
    <scope>NUCLEOTIDE SEQUENCE [LARGE SCALE GENOMIC DNA]</scope>
    <source>
        <strain evidence="2 3">JCM 10989</strain>
    </source>
</reference>
<feature type="region of interest" description="Disordered" evidence="1">
    <location>
        <begin position="1"/>
        <end position="20"/>
    </location>
</feature>
<feature type="compositionally biased region" description="Acidic residues" evidence="1">
    <location>
        <begin position="1"/>
        <end position="11"/>
    </location>
</feature>
<dbReference type="Pfam" id="PF26048">
    <property type="entry name" value="RHH_11"/>
    <property type="match status" value="1"/>
</dbReference>
<keyword evidence="3" id="KW-1185">Reference proteome</keyword>
<dbReference type="Proteomes" id="UP000011519">
    <property type="component" value="Unassembled WGS sequence"/>
</dbReference>
<organism evidence="2 3">
    <name type="scientific">Natrialba hulunbeirensis JCM 10989</name>
    <dbReference type="NCBI Taxonomy" id="1227493"/>
    <lineage>
        <taxon>Archaea</taxon>
        <taxon>Methanobacteriati</taxon>
        <taxon>Methanobacteriota</taxon>
        <taxon>Stenosarchaea group</taxon>
        <taxon>Halobacteria</taxon>
        <taxon>Halobacteriales</taxon>
        <taxon>Natrialbaceae</taxon>
        <taxon>Natrialba</taxon>
    </lineage>
</organism>
<dbReference type="EMBL" id="AOIM01000011">
    <property type="protein sequence ID" value="ELY94412.1"/>
    <property type="molecule type" value="Genomic_DNA"/>
</dbReference>
<sequence>MTLDELSEEMQESYSDVGEELTVSLDRETRNELAMLETALEPEETDELVRRAIHMLFQSTVETGTMDFHLRSGFDVTYDEYLSGMTFDEMTGANQYPTMDDERRYQF</sequence>
<evidence type="ECO:0000313" key="2">
    <source>
        <dbReference type="EMBL" id="ELY94412.1"/>
    </source>
</evidence>
<dbReference type="RefSeq" id="WP_006651873.1">
    <property type="nucleotide sequence ID" value="NZ_AOIM01000011.1"/>
</dbReference>
<proteinExistence type="predicted"/>
<dbReference type="InterPro" id="IPR058893">
    <property type="entry name" value="RHH-containing"/>
</dbReference>
<comment type="caution">
    <text evidence="2">The sequence shown here is derived from an EMBL/GenBank/DDBJ whole genome shotgun (WGS) entry which is preliminary data.</text>
</comment>
<name>M0A946_9EURY</name>
<dbReference type="PATRIC" id="fig|1227493.4.peg.583"/>
<evidence type="ECO:0000313" key="3">
    <source>
        <dbReference type="Proteomes" id="UP000011519"/>
    </source>
</evidence>
<accession>M0A946</accession>
<dbReference type="OrthoDB" id="297731at2157"/>